<dbReference type="PROSITE" id="PS00122">
    <property type="entry name" value="CARBOXYLESTERASE_B_1"/>
    <property type="match status" value="1"/>
</dbReference>
<dbReference type="InterPro" id="IPR019819">
    <property type="entry name" value="Carboxylesterase_B_CS"/>
</dbReference>
<dbReference type="EC" id="3.1.1.-" evidence="3"/>
<evidence type="ECO:0000259" key="4">
    <source>
        <dbReference type="Pfam" id="PF00135"/>
    </source>
</evidence>
<feature type="domain" description="Carboxylesterase type B" evidence="4">
    <location>
        <begin position="38"/>
        <end position="550"/>
    </location>
</feature>
<evidence type="ECO:0000256" key="3">
    <source>
        <dbReference type="RuleBase" id="RU361235"/>
    </source>
</evidence>
<dbReference type="InterPro" id="IPR029058">
    <property type="entry name" value="AB_hydrolase_fold"/>
</dbReference>
<comment type="caution">
    <text evidence="5">The sequence shown here is derived from an EMBL/GenBank/DDBJ whole genome shotgun (WGS) entry which is preliminary data.</text>
</comment>
<keyword evidence="2 3" id="KW-0378">Hydrolase</keyword>
<dbReference type="GO" id="GO:0016787">
    <property type="term" value="F:hydrolase activity"/>
    <property type="evidence" value="ECO:0007669"/>
    <property type="project" value="UniProtKB-KW"/>
</dbReference>
<dbReference type="EMBL" id="RAPN01000002">
    <property type="protein sequence ID" value="RKD88181.1"/>
    <property type="molecule type" value="Genomic_DNA"/>
</dbReference>
<dbReference type="InterPro" id="IPR019826">
    <property type="entry name" value="Carboxylesterase_B_AS"/>
</dbReference>
<sequence>MKNHYNRRQFLRLSGSGLSGLALLPGIVSGMKSSVPTERVVETAYGKLKGLQSDGFVTFKGVPYAGSVSGANRFKRPAELKPWAGVRDALQLGNPSIQAPNQTYGINEPDPAEDCLFLNIWTPACDSAKRPVMVYNHGGGFVSGSGGSAMQDGANLARLFNVVVVETNHRLGLLGFLYLDELWGDEFAGSGNRGVQDIAIALKWVNENIERFGGDPYNVMIHGESGGGMKTSALYAMPEAAPYFNRASIESGPGLKFKSPELAAETTELLLSDLGLTKATAHKLLQMPAVQLLEAQLQLSKHGMRSLVSSFEGIGASGVGGFSPVVDGTVLPVHPFSPAACEISKNKPLLVGWNEDEQIFFSMFGGDLDAFKLTNDGLKSRLEKNFGDEADRIISTYRATRPEASPTDLYIAIYSMLSMGLGSVRIAERKSEQGGAPVYLYNFGYKSELKVPGTDYELGSMHAMDIAFKFYNVAATKGPNGTDIPGMAGSREERFQASRNMCNYWTSFAASGEPSAEGQPQWKPYDLNTRPTMRIDSQCALIDDRYASELAMWREILEPKTN</sequence>
<dbReference type="PANTHER" id="PTHR11559">
    <property type="entry name" value="CARBOXYLESTERASE"/>
    <property type="match status" value="1"/>
</dbReference>
<evidence type="ECO:0000313" key="5">
    <source>
        <dbReference type="EMBL" id="RKD88181.1"/>
    </source>
</evidence>
<comment type="similarity">
    <text evidence="1 3">Belongs to the type-B carboxylesterase/lipase family.</text>
</comment>
<evidence type="ECO:0000256" key="2">
    <source>
        <dbReference type="ARBA" id="ARBA00022801"/>
    </source>
</evidence>
<protein>
    <recommendedName>
        <fullName evidence="3">Carboxylic ester hydrolase</fullName>
        <ecNumber evidence="3">3.1.1.-</ecNumber>
    </recommendedName>
</protein>
<dbReference type="Proteomes" id="UP000283387">
    <property type="component" value="Unassembled WGS sequence"/>
</dbReference>
<dbReference type="Pfam" id="PF00135">
    <property type="entry name" value="COesterase"/>
    <property type="match status" value="1"/>
</dbReference>
<gene>
    <name evidence="5" type="ORF">BC643_3324</name>
</gene>
<evidence type="ECO:0000313" key="6">
    <source>
        <dbReference type="Proteomes" id="UP000283387"/>
    </source>
</evidence>
<dbReference type="Gene3D" id="3.40.50.1820">
    <property type="entry name" value="alpha/beta hydrolase"/>
    <property type="match status" value="1"/>
</dbReference>
<dbReference type="PROSITE" id="PS51318">
    <property type="entry name" value="TAT"/>
    <property type="match status" value="1"/>
</dbReference>
<evidence type="ECO:0000256" key="1">
    <source>
        <dbReference type="ARBA" id="ARBA00005964"/>
    </source>
</evidence>
<dbReference type="SUPFAM" id="SSF53474">
    <property type="entry name" value="alpha/beta-Hydrolases"/>
    <property type="match status" value="1"/>
</dbReference>
<dbReference type="RefSeq" id="WP_120274364.1">
    <property type="nucleotide sequence ID" value="NZ_RAPN01000002.1"/>
</dbReference>
<dbReference type="InterPro" id="IPR050309">
    <property type="entry name" value="Type-B_Carboxylest/Lipase"/>
</dbReference>
<dbReference type="AlphaFoldDB" id="A0A419VY74"/>
<dbReference type="InterPro" id="IPR006311">
    <property type="entry name" value="TAT_signal"/>
</dbReference>
<keyword evidence="6" id="KW-1185">Reference proteome</keyword>
<dbReference type="OrthoDB" id="9775851at2"/>
<name>A0A419VY74_9BACT</name>
<accession>A0A419VY74</accession>
<dbReference type="InterPro" id="IPR002018">
    <property type="entry name" value="CarbesteraseB"/>
</dbReference>
<proteinExistence type="inferred from homology"/>
<organism evidence="5 6">
    <name type="scientific">Mangrovibacterium diazotrophicum</name>
    <dbReference type="NCBI Taxonomy" id="1261403"/>
    <lineage>
        <taxon>Bacteria</taxon>
        <taxon>Pseudomonadati</taxon>
        <taxon>Bacteroidota</taxon>
        <taxon>Bacteroidia</taxon>
        <taxon>Marinilabiliales</taxon>
        <taxon>Prolixibacteraceae</taxon>
        <taxon>Mangrovibacterium</taxon>
    </lineage>
</organism>
<reference evidence="5 6" key="1">
    <citation type="submission" date="2018-09" db="EMBL/GenBank/DDBJ databases">
        <title>Genomic Encyclopedia of Archaeal and Bacterial Type Strains, Phase II (KMG-II): from individual species to whole genera.</title>
        <authorList>
            <person name="Goeker M."/>
        </authorList>
    </citation>
    <scope>NUCLEOTIDE SEQUENCE [LARGE SCALE GENOMIC DNA]</scope>
    <source>
        <strain evidence="5 6">DSM 27148</strain>
    </source>
</reference>
<dbReference type="PROSITE" id="PS00941">
    <property type="entry name" value="CARBOXYLESTERASE_B_2"/>
    <property type="match status" value="1"/>
</dbReference>